<evidence type="ECO:0000313" key="1">
    <source>
        <dbReference type="EMBL" id="BAU88778.1"/>
    </source>
</evidence>
<proteinExistence type="predicted"/>
<dbReference type="OrthoDB" id="7203053at2"/>
<dbReference type="AlphaFoldDB" id="A0A169QEJ3"/>
<dbReference type="GO" id="GO:0008168">
    <property type="term" value="F:methyltransferase activity"/>
    <property type="evidence" value="ECO:0007669"/>
    <property type="project" value="UniProtKB-KW"/>
</dbReference>
<dbReference type="PANTHER" id="PTHR43847">
    <property type="entry name" value="BLL3993 PROTEIN"/>
    <property type="match status" value="1"/>
</dbReference>
<name>A0A169QEJ3_9HYPH</name>
<dbReference type="PANTHER" id="PTHR43847:SF1">
    <property type="entry name" value="BLL3993 PROTEIN"/>
    <property type="match status" value="1"/>
</dbReference>
<evidence type="ECO:0000313" key="2">
    <source>
        <dbReference type="Proteomes" id="UP000218288"/>
    </source>
</evidence>
<dbReference type="EMBL" id="AP014809">
    <property type="protein sequence ID" value="BAU88778.1"/>
    <property type="molecule type" value="Genomic_DNA"/>
</dbReference>
<organism evidence="1 2">
    <name type="scientific">Methylorubrum populi</name>
    <dbReference type="NCBI Taxonomy" id="223967"/>
    <lineage>
        <taxon>Bacteria</taxon>
        <taxon>Pseudomonadati</taxon>
        <taxon>Pseudomonadota</taxon>
        <taxon>Alphaproteobacteria</taxon>
        <taxon>Hyphomicrobiales</taxon>
        <taxon>Methylobacteriaceae</taxon>
        <taxon>Methylorubrum</taxon>
    </lineage>
</organism>
<dbReference type="InterPro" id="IPR052527">
    <property type="entry name" value="Metal_cation-efflux_comp"/>
</dbReference>
<protein>
    <submittedName>
        <fullName evidence="1">Isoprenylcysteine carboxyl methyltransferase</fullName>
    </submittedName>
</protein>
<sequence length="70" mass="7944">MRHLMYGFALLMLAGTPLLPGSLWGLTWLTVMVSPLVARTLSEEAALRKALAGYEDYTRRVRRRLVPGIW</sequence>
<keyword evidence="1" id="KW-0808">Transferase</keyword>
<keyword evidence="1" id="KW-0489">Methyltransferase</keyword>
<dbReference type="Proteomes" id="UP000218288">
    <property type="component" value="Chromosome"/>
</dbReference>
<dbReference type="Gene3D" id="1.20.120.1630">
    <property type="match status" value="1"/>
</dbReference>
<reference evidence="1 2" key="1">
    <citation type="journal article" date="2016" name="Genome Announc.">
        <title>Complete Genome Sequence of Methylobacterium populi P-1M, Isolated from Pink-Pigmented Household Biofilm.</title>
        <authorList>
            <person name="Morohoshi T."/>
            <person name="Ikeda T."/>
        </authorList>
    </citation>
    <scope>NUCLEOTIDE SEQUENCE [LARGE SCALE GENOMIC DNA]</scope>
    <source>
        <strain evidence="1 2">P-1M</strain>
    </source>
</reference>
<accession>A0A169QEJ3</accession>
<gene>
    <name evidence="1" type="ORF">MPPM_0173</name>
</gene>
<dbReference type="GO" id="GO:0032259">
    <property type="term" value="P:methylation"/>
    <property type="evidence" value="ECO:0007669"/>
    <property type="project" value="UniProtKB-KW"/>
</dbReference>